<dbReference type="InterPro" id="IPR005599">
    <property type="entry name" value="GPI_mannosylTrfase"/>
</dbReference>
<dbReference type="AlphaFoldDB" id="A0AAW0TAW9"/>
<sequence length="686" mass="77793">MECRKRQKFRAAFNKKFPKAVKPVKVKDSAILWTMLALARLYLATVQTGYIHPDEFHQSVQVMARDILNIDARKPWEFHSENPIRSVTFSAVVSLPYLVLKYLAPVVSYCFGYDLLTPSVLLVTPRAFMTFLSFIADYSMYRIAQLCYLRPWSCVEVFASSYIMLVFATRTFSNTLELILMSLLLWRVCESMVDSTKIIRKENILQDLYENADTVQDKVKLVRMKTKLPPYNFVDSAVISVVVTYGTFVRPTFVVFSFVPVAYWLQRGVVTREVSFSYFNLRFLSLLPGAVATFLTCVLADSFYYGALTTTELLFWNVTAHSFVVTPVNFVLYNTHGDNLAVHGLHPNYLHLLVNVPMLHGVLGLLGLWSVSKYLVAFTTGSMTKKPKVFSLATMLLASFIVPVLLLSLVPHQEARFLLPTLLPLVLLHSDDVLILTGRRIKMTKHFFFLSWHVWNILCVAFFGFLHQGGVTKTLMQVHQHALQRPPHTNSHVLFSAMYTPPTFLLVRRLTVTAQAEDGRHYRIEKSLFTYDTGGAREPEDLHRLAARVHHQARQNSTRDVEVLICLPASLSEGLFLAAPENVTLQRLQRVRGHLTLEDPPDLSLEGVALTSSCGKVCQLVRHLDQFSIDIISVNFGQKDTPQSPAPLPSQTSSVVTQDSLPEAALHNLTEDEEEEEEDQQEDQNL</sequence>
<keyword evidence="14" id="KW-1185">Reference proteome</keyword>
<evidence type="ECO:0000313" key="13">
    <source>
        <dbReference type="EMBL" id="KAK8383946.1"/>
    </source>
</evidence>
<evidence type="ECO:0000256" key="5">
    <source>
        <dbReference type="ARBA" id="ARBA00022679"/>
    </source>
</evidence>
<keyword evidence="9 11" id="KW-0472">Membrane</keyword>
<dbReference type="PANTHER" id="PTHR22760:SF3">
    <property type="entry name" value="GPI MANNOSYLTRANSFERASE 4"/>
    <property type="match status" value="1"/>
</dbReference>
<feature type="transmembrane region" description="Helical" evidence="11">
    <location>
        <begin position="389"/>
        <end position="411"/>
    </location>
</feature>
<comment type="pathway">
    <text evidence="2">Glycolipid biosynthesis; glycosylphosphatidylinositol-anchor biosynthesis.</text>
</comment>
<evidence type="ECO:0000256" key="8">
    <source>
        <dbReference type="ARBA" id="ARBA00022989"/>
    </source>
</evidence>
<dbReference type="GO" id="GO:0006506">
    <property type="term" value="P:GPI anchor biosynthetic process"/>
    <property type="evidence" value="ECO:0007669"/>
    <property type="project" value="UniProtKB-KW"/>
</dbReference>
<evidence type="ECO:0000313" key="14">
    <source>
        <dbReference type="Proteomes" id="UP001487740"/>
    </source>
</evidence>
<feature type="compositionally biased region" description="Acidic residues" evidence="12">
    <location>
        <begin position="671"/>
        <end position="686"/>
    </location>
</feature>
<keyword evidence="4 11" id="KW-0328">Glycosyltransferase</keyword>
<keyword evidence="7 11" id="KW-0256">Endoplasmic reticulum</keyword>
<evidence type="ECO:0000256" key="4">
    <source>
        <dbReference type="ARBA" id="ARBA00022676"/>
    </source>
</evidence>
<dbReference type="GO" id="GO:0000026">
    <property type="term" value="F:alpha-1,2-mannosyltransferase activity"/>
    <property type="evidence" value="ECO:0007669"/>
    <property type="project" value="TreeGrafter"/>
</dbReference>
<evidence type="ECO:0000256" key="12">
    <source>
        <dbReference type="SAM" id="MobiDB-lite"/>
    </source>
</evidence>
<evidence type="ECO:0000256" key="1">
    <source>
        <dbReference type="ARBA" id="ARBA00004477"/>
    </source>
</evidence>
<evidence type="ECO:0000256" key="6">
    <source>
        <dbReference type="ARBA" id="ARBA00022692"/>
    </source>
</evidence>
<evidence type="ECO:0000256" key="9">
    <source>
        <dbReference type="ARBA" id="ARBA00023136"/>
    </source>
</evidence>
<protein>
    <recommendedName>
        <fullName evidence="11">Mannosyltransferase</fullName>
        <ecNumber evidence="11">2.4.1.-</ecNumber>
    </recommendedName>
</protein>
<feature type="transmembrane region" description="Helical" evidence="11">
    <location>
        <begin position="283"/>
        <end position="306"/>
    </location>
</feature>
<organism evidence="13 14">
    <name type="scientific">Scylla paramamosain</name>
    <name type="common">Mud crab</name>
    <dbReference type="NCBI Taxonomy" id="85552"/>
    <lineage>
        <taxon>Eukaryota</taxon>
        <taxon>Metazoa</taxon>
        <taxon>Ecdysozoa</taxon>
        <taxon>Arthropoda</taxon>
        <taxon>Crustacea</taxon>
        <taxon>Multicrustacea</taxon>
        <taxon>Malacostraca</taxon>
        <taxon>Eumalacostraca</taxon>
        <taxon>Eucarida</taxon>
        <taxon>Decapoda</taxon>
        <taxon>Pleocyemata</taxon>
        <taxon>Brachyura</taxon>
        <taxon>Eubrachyura</taxon>
        <taxon>Portunoidea</taxon>
        <taxon>Portunidae</taxon>
        <taxon>Portuninae</taxon>
        <taxon>Scylla</taxon>
    </lineage>
</organism>
<reference evidence="13 14" key="1">
    <citation type="submission" date="2023-03" db="EMBL/GenBank/DDBJ databases">
        <title>High-quality genome of Scylla paramamosain provides insights in environmental adaptation.</title>
        <authorList>
            <person name="Zhang L."/>
        </authorList>
    </citation>
    <scope>NUCLEOTIDE SEQUENCE [LARGE SCALE GENOMIC DNA]</scope>
    <source>
        <strain evidence="13">LZ_2023a</strain>
        <tissue evidence="13">Muscle</tissue>
    </source>
</reference>
<comment type="caution">
    <text evidence="13">The sequence shown here is derived from an EMBL/GenBank/DDBJ whole genome shotgun (WGS) entry which is preliminary data.</text>
</comment>
<name>A0AAW0TAW9_SCYPA</name>
<feature type="transmembrane region" description="Helical" evidence="11">
    <location>
        <begin position="313"/>
        <end position="332"/>
    </location>
</feature>
<dbReference type="Proteomes" id="UP001487740">
    <property type="component" value="Unassembled WGS sequence"/>
</dbReference>
<gene>
    <name evidence="13" type="ORF">O3P69_016005</name>
</gene>
<accession>A0AAW0TAW9</accession>
<keyword evidence="6 11" id="KW-0812">Transmembrane</keyword>
<proteinExistence type="inferred from homology"/>
<evidence type="ECO:0000256" key="2">
    <source>
        <dbReference type="ARBA" id="ARBA00004687"/>
    </source>
</evidence>
<comment type="similarity">
    <text evidence="10">Belongs to the glycosyltransferase 22 family. PIGZ subfamily.</text>
</comment>
<feature type="transmembrane region" description="Helical" evidence="11">
    <location>
        <begin position="148"/>
        <end position="169"/>
    </location>
</feature>
<keyword evidence="3" id="KW-0337">GPI-anchor biosynthesis</keyword>
<dbReference type="PANTHER" id="PTHR22760">
    <property type="entry name" value="GLYCOSYLTRANSFERASE"/>
    <property type="match status" value="1"/>
</dbReference>
<dbReference type="Pfam" id="PF03901">
    <property type="entry name" value="Glyco_transf_22"/>
    <property type="match status" value="1"/>
</dbReference>
<dbReference type="GO" id="GO:0005789">
    <property type="term" value="C:endoplasmic reticulum membrane"/>
    <property type="evidence" value="ECO:0007669"/>
    <property type="project" value="UniProtKB-SubCell"/>
</dbReference>
<evidence type="ECO:0000256" key="11">
    <source>
        <dbReference type="RuleBase" id="RU363075"/>
    </source>
</evidence>
<evidence type="ECO:0000256" key="3">
    <source>
        <dbReference type="ARBA" id="ARBA00022502"/>
    </source>
</evidence>
<feature type="transmembrane region" description="Helical" evidence="11">
    <location>
        <begin position="352"/>
        <end position="377"/>
    </location>
</feature>
<dbReference type="EMBL" id="JARAKH010000036">
    <property type="protein sequence ID" value="KAK8383946.1"/>
    <property type="molecule type" value="Genomic_DNA"/>
</dbReference>
<feature type="transmembrane region" description="Helical" evidence="11">
    <location>
        <begin position="233"/>
        <end position="263"/>
    </location>
</feature>
<feature type="compositionally biased region" description="Polar residues" evidence="12">
    <location>
        <begin position="640"/>
        <end position="660"/>
    </location>
</feature>
<feature type="region of interest" description="Disordered" evidence="12">
    <location>
        <begin position="640"/>
        <end position="686"/>
    </location>
</feature>
<comment type="subcellular location">
    <subcellularLocation>
        <location evidence="1 11">Endoplasmic reticulum membrane</location>
        <topology evidence="1 11">Multi-pass membrane protein</topology>
    </subcellularLocation>
</comment>
<evidence type="ECO:0000256" key="7">
    <source>
        <dbReference type="ARBA" id="ARBA00022824"/>
    </source>
</evidence>
<feature type="transmembrane region" description="Helical" evidence="11">
    <location>
        <begin position="447"/>
        <end position="466"/>
    </location>
</feature>
<evidence type="ECO:0000256" key="10">
    <source>
        <dbReference type="ARBA" id="ARBA00038466"/>
    </source>
</evidence>
<keyword evidence="5" id="KW-0808">Transferase</keyword>
<dbReference type="EC" id="2.4.1.-" evidence="11"/>
<keyword evidence="8 11" id="KW-1133">Transmembrane helix</keyword>